<reference evidence="6" key="1">
    <citation type="submission" date="2018-04" db="EMBL/GenBank/DDBJ databases">
        <title>Transcriptome assembly of Sipha flava.</title>
        <authorList>
            <person name="Scully E.D."/>
            <person name="Geib S.M."/>
            <person name="Palmer N.A."/>
            <person name="Koch K."/>
            <person name="Bradshaw J."/>
            <person name="Heng-Moss T."/>
            <person name="Sarath G."/>
        </authorList>
    </citation>
    <scope>NUCLEOTIDE SEQUENCE</scope>
</reference>
<sequence length="239" mass="26844">MLYLEDYLENIEHLPQEMRNRFTEMREMDLQVENSMDCIKKNIDTLFLKADSMNPGELEANFKAIMKEGEKSVEQSEEKVQLANHMHELMTKYMRRLDHELHKFKMELEADNSGITGLIEKRSLDSEQSNITNQKENKYQLNRCLFGDKQDALNNVGSSKQKSTSTASNSASSGDVASPSQRDASPTNSRMVPSSLAYTLGHMGAGSPAIAAAASQAIVATQQVTFLITKHCILYVHYS</sequence>
<dbReference type="GO" id="GO:0006325">
    <property type="term" value="P:chromatin organization"/>
    <property type="evidence" value="ECO:0007669"/>
    <property type="project" value="UniProtKB-KW"/>
</dbReference>
<organism evidence="6">
    <name type="scientific">Sipha flava</name>
    <name type="common">yellow sugarcane aphid</name>
    <dbReference type="NCBI Taxonomy" id="143950"/>
    <lineage>
        <taxon>Eukaryota</taxon>
        <taxon>Metazoa</taxon>
        <taxon>Ecdysozoa</taxon>
        <taxon>Arthropoda</taxon>
        <taxon>Hexapoda</taxon>
        <taxon>Insecta</taxon>
        <taxon>Pterygota</taxon>
        <taxon>Neoptera</taxon>
        <taxon>Paraneoptera</taxon>
        <taxon>Hemiptera</taxon>
        <taxon>Sternorrhyncha</taxon>
        <taxon>Aphidomorpha</taxon>
        <taxon>Aphidoidea</taxon>
        <taxon>Aphididae</taxon>
        <taxon>Sipha</taxon>
    </lineage>
</organism>
<dbReference type="AlphaFoldDB" id="A0A2S2QGW1"/>
<feature type="domain" description="Inhibitor of growth protein N-terminal histone-binding" evidence="5">
    <location>
        <begin position="3"/>
        <end position="104"/>
    </location>
</feature>
<dbReference type="Pfam" id="PF12998">
    <property type="entry name" value="ING"/>
    <property type="match status" value="1"/>
</dbReference>
<evidence type="ECO:0000256" key="4">
    <source>
        <dbReference type="SAM" id="MobiDB-lite"/>
    </source>
</evidence>
<protein>
    <submittedName>
        <fullName evidence="6">Inhibitor of growth protein 3</fullName>
    </submittedName>
</protein>
<gene>
    <name evidence="6" type="primary">Ing3_0</name>
    <name evidence="6" type="ORF">g.27881</name>
</gene>
<feature type="compositionally biased region" description="Low complexity" evidence="4">
    <location>
        <begin position="158"/>
        <end position="173"/>
    </location>
</feature>
<dbReference type="SMART" id="SM01408">
    <property type="entry name" value="ING"/>
    <property type="match status" value="1"/>
</dbReference>
<accession>A0A2S2QGW1</accession>
<evidence type="ECO:0000256" key="3">
    <source>
        <dbReference type="ARBA" id="ARBA00023163"/>
    </source>
</evidence>
<evidence type="ECO:0000256" key="2">
    <source>
        <dbReference type="ARBA" id="ARBA00023015"/>
    </source>
</evidence>
<feature type="region of interest" description="Disordered" evidence="4">
    <location>
        <begin position="155"/>
        <end position="191"/>
    </location>
</feature>
<evidence type="ECO:0000313" key="6">
    <source>
        <dbReference type="EMBL" id="MBY76995.1"/>
    </source>
</evidence>
<dbReference type="PANTHER" id="PTHR10333">
    <property type="entry name" value="INHIBITOR OF GROWTH PROTEIN"/>
    <property type="match status" value="1"/>
</dbReference>
<dbReference type="GO" id="GO:0035267">
    <property type="term" value="C:NuA4 histone acetyltransferase complex"/>
    <property type="evidence" value="ECO:0007669"/>
    <property type="project" value="TreeGrafter"/>
</dbReference>
<dbReference type="InterPro" id="IPR024610">
    <property type="entry name" value="ING_N_histone-binding"/>
</dbReference>
<name>A0A2S2QGW1_9HEMI</name>
<dbReference type="CDD" id="cd16858">
    <property type="entry name" value="ING_ING3_Yng2p"/>
    <property type="match status" value="1"/>
</dbReference>
<dbReference type="PANTHER" id="PTHR10333:SF103">
    <property type="entry name" value="INHIBITOR OF GROWTH PROTEIN 3"/>
    <property type="match status" value="1"/>
</dbReference>
<proteinExistence type="predicted"/>
<feature type="compositionally biased region" description="Polar residues" evidence="4">
    <location>
        <begin position="178"/>
        <end position="191"/>
    </location>
</feature>
<dbReference type="Gene3D" id="6.10.140.1740">
    <property type="match status" value="1"/>
</dbReference>
<evidence type="ECO:0000259" key="5">
    <source>
        <dbReference type="SMART" id="SM01408"/>
    </source>
</evidence>
<keyword evidence="3" id="KW-0804">Transcription</keyword>
<keyword evidence="1" id="KW-0156">Chromatin regulator</keyword>
<dbReference type="OrthoDB" id="5411773at2759"/>
<keyword evidence="2" id="KW-0805">Transcription regulation</keyword>
<dbReference type="EMBL" id="GGMS01007792">
    <property type="protein sequence ID" value="MBY76995.1"/>
    <property type="molecule type" value="Transcribed_RNA"/>
</dbReference>
<evidence type="ECO:0000256" key="1">
    <source>
        <dbReference type="ARBA" id="ARBA00022853"/>
    </source>
</evidence>
<dbReference type="InterPro" id="IPR028651">
    <property type="entry name" value="ING_fam"/>
</dbReference>